<protein>
    <submittedName>
        <fullName evidence="1">Uncharacterized protein</fullName>
    </submittedName>
</protein>
<evidence type="ECO:0000313" key="1">
    <source>
        <dbReference type="EMBL" id="QHU15693.1"/>
    </source>
</evidence>
<reference evidence="1" key="1">
    <citation type="journal article" date="2020" name="Nature">
        <title>Giant virus diversity and host interactions through global metagenomics.</title>
        <authorList>
            <person name="Schulz F."/>
            <person name="Roux S."/>
            <person name="Paez-Espino D."/>
            <person name="Jungbluth S."/>
            <person name="Walsh D.A."/>
            <person name="Denef V.J."/>
            <person name="McMahon K.D."/>
            <person name="Konstantinidis K.T."/>
            <person name="Eloe-Fadrosh E.A."/>
            <person name="Kyrpides N.C."/>
            <person name="Woyke T."/>
        </authorList>
    </citation>
    <scope>NUCLEOTIDE SEQUENCE</scope>
    <source>
        <strain evidence="1">GVMAG-S-3300010158-109</strain>
    </source>
</reference>
<dbReference type="EMBL" id="MN740867">
    <property type="protein sequence ID" value="QHU15693.1"/>
    <property type="molecule type" value="Genomic_DNA"/>
</dbReference>
<sequence length="81" mass="9787">MSNIAEDNLRAKMKRIRAQIKERKQTKLQAFPDELNSIKETTKDIVSTPEEDMAIEPIKIEKDEKTTIRSYIYQKLFWWWK</sequence>
<accession>A0A6C0KEC3</accession>
<dbReference type="AlphaFoldDB" id="A0A6C0KEC3"/>
<organism evidence="1">
    <name type="scientific">viral metagenome</name>
    <dbReference type="NCBI Taxonomy" id="1070528"/>
    <lineage>
        <taxon>unclassified sequences</taxon>
        <taxon>metagenomes</taxon>
        <taxon>organismal metagenomes</taxon>
    </lineage>
</organism>
<proteinExistence type="predicted"/>
<name>A0A6C0KEC3_9ZZZZ</name>